<feature type="domain" description="Polymerase nucleotidyl transferase" evidence="1">
    <location>
        <begin position="20"/>
        <end position="103"/>
    </location>
</feature>
<dbReference type="Gene3D" id="3.30.460.10">
    <property type="entry name" value="Beta Polymerase, domain 2"/>
    <property type="match status" value="1"/>
</dbReference>
<dbReference type="GO" id="GO:0016779">
    <property type="term" value="F:nucleotidyltransferase activity"/>
    <property type="evidence" value="ECO:0007669"/>
    <property type="project" value="InterPro"/>
</dbReference>
<keyword evidence="3" id="KW-0808">Transferase</keyword>
<protein>
    <submittedName>
        <fullName evidence="3">Nucleotidyltransferase domain-containing protein</fullName>
    </submittedName>
</protein>
<evidence type="ECO:0000259" key="1">
    <source>
        <dbReference type="Pfam" id="PF01909"/>
    </source>
</evidence>
<dbReference type="InterPro" id="IPR002934">
    <property type="entry name" value="Polymerase_NTP_transf_dom"/>
</dbReference>
<dbReference type="InterPro" id="IPR043519">
    <property type="entry name" value="NT_sf"/>
</dbReference>
<accession>A0A7C4JLJ0</accession>
<organism evidence="3">
    <name type="scientific">Ignisphaera aggregans</name>
    <dbReference type="NCBI Taxonomy" id="334771"/>
    <lineage>
        <taxon>Archaea</taxon>
        <taxon>Thermoproteota</taxon>
        <taxon>Thermoprotei</taxon>
        <taxon>Desulfurococcales</taxon>
        <taxon>Desulfurococcaceae</taxon>
        <taxon>Ignisphaera</taxon>
    </lineage>
</organism>
<sequence>MEKAIEKRLSRAEWALSKAKEFAQCVKKIFDVTTSVILFGSYARGDFNEWSDIDILIVVRGDLPKKPMDRIDMVMPCIISVGAPIEPLIITREEFEKLKKKRNPAIEDAIRNGVPIP</sequence>
<evidence type="ECO:0000313" key="2">
    <source>
        <dbReference type="EMBL" id="HGQ36292.1"/>
    </source>
</evidence>
<dbReference type="EMBL" id="DTBD01000083">
    <property type="protein sequence ID" value="HGQ65261.1"/>
    <property type="molecule type" value="Genomic_DNA"/>
</dbReference>
<evidence type="ECO:0000313" key="3">
    <source>
        <dbReference type="EMBL" id="HGQ65261.1"/>
    </source>
</evidence>
<dbReference type="AlphaFoldDB" id="A0A7C4JLJ0"/>
<proteinExistence type="predicted"/>
<name>A0A7C4JLJ0_9CREN</name>
<comment type="caution">
    <text evidence="3">The sequence shown here is derived from an EMBL/GenBank/DDBJ whole genome shotgun (WGS) entry which is preliminary data.</text>
</comment>
<reference evidence="3" key="1">
    <citation type="journal article" date="2020" name="mSystems">
        <title>Genome- and Community-Level Interaction Insights into Carbon Utilization and Element Cycling Functions of Hydrothermarchaeota in Hydrothermal Sediment.</title>
        <authorList>
            <person name="Zhou Z."/>
            <person name="Liu Y."/>
            <person name="Xu W."/>
            <person name="Pan J."/>
            <person name="Luo Z.H."/>
            <person name="Li M."/>
        </authorList>
    </citation>
    <scope>NUCLEOTIDE SEQUENCE [LARGE SCALE GENOMIC DNA]</scope>
    <source>
        <strain evidence="3">SpSt-637</strain>
        <strain evidence="2">SpSt-667</strain>
    </source>
</reference>
<dbReference type="SUPFAM" id="SSF81301">
    <property type="entry name" value="Nucleotidyltransferase"/>
    <property type="match status" value="1"/>
</dbReference>
<dbReference type="EMBL" id="DTCK01000040">
    <property type="protein sequence ID" value="HGQ36292.1"/>
    <property type="molecule type" value="Genomic_DNA"/>
</dbReference>
<dbReference type="PANTHER" id="PTHR43449">
    <property type="entry name" value="NUCLEOTIDYLTRANSFERASE"/>
    <property type="match status" value="1"/>
</dbReference>
<gene>
    <name evidence="3" type="ORF">ENU08_08475</name>
    <name evidence="2" type="ORF">ENU41_06415</name>
</gene>
<dbReference type="Pfam" id="PF01909">
    <property type="entry name" value="NTP_transf_2"/>
    <property type="match status" value="1"/>
</dbReference>
<dbReference type="PANTHER" id="PTHR43449:SF3">
    <property type="entry name" value="POLYMERASE NUCLEOTIDYL TRANSFERASE DOMAIN-CONTAINING PROTEIN"/>
    <property type="match status" value="1"/>
</dbReference>
<dbReference type="CDD" id="cd05403">
    <property type="entry name" value="NT_KNTase_like"/>
    <property type="match status" value="1"/>
</dbReference>